<evidence type="ECO:0000256" key="1">
    <source>
        <dbReference type="SAM" id="MobiDB-lite"/>
    </source>
</evidence>
<feature type="compositionally biased region" description="Basic residues" evidence="1">
    <location>
        <begin position="31"/>
        <end position="46"/>
    </location>
</feature>
<dbReference type="AlphaFoldDB" id="A0A3A8QFR7"/>
<reference evidence="4" key="1">
    <citation type="submission" date="2018-09" db="EMBL/GenBank/DDBJ databases">
        <authorList>
            <person name="Livingstone P.G."/>
            <person name="Whitworth D.E."/>
        </authorList>
    </citation>
    <scope>NUCLEOTIDE SEQUENCE [LARGE SCALE GENOMIC DNA]</scope>
    <source>
        <strain evidence="4">CA051B</strain>
    </source>
</reference>
<dbReference type="EMBL" id="RAWB01000016">
    <property type="protein sequence ID" value="RKH67487.1"/>
    <property type="molecule type" value="Genomic_DNA"/>
</dbReference>
<feature type="compositionally biased region" description="Basic and acidic residues" evidence="1">
    <location>
        <begin position="8"/>
        <end position="23"/>
    </location>
</feature>
<dbReference type="Proteomes" id="UP000272888">
    <property type="component" value="Unassembled WGS sequence"/>
</dbReference>
<protein>
    <submittedName>
        <fullName evidence="3">Uncharacterized protein</fullName>
    </submittedName>
</protein>
<keyword evidence="2" id="KW-0472">Membrane</keyword>
<evidence type="ECO:0000313" key="3">
    <source>
        <dbReference type="EMBL" id="RKH67487.1"/>
    </source>
</evidence>
<keyword evidence="4" id="KW-1185">Reference proteome</keyword>
<evidence type="ECO:0000313" key="4">
    <source>
        <dbReference type="Proteomes" id="UP000272888"/>
    </source>
</evidence>
<keyword evidence="2" id="KW-0812">Transmembrane</keyword>
<sequence>MGAGAKPRGRDGRRAPPSKEQHHAPASSSRRPAHRRGTRRRQRQRLRGLPVSAAGSAVTTTWVGARFVLTAVRLTTTGEVRLIAWDANLP</sequence>
<organism evidence="3 4">
    <name type="scientific">Corallococcus llansteffanensis</name>
    <dbReference type="NCBI Taxonomy" id="2316731"/>
    <lineage>
        <taxon>Bacteria</taxon>
        <taxon>Pseudomonadati</taxon>
        <taxon>Myxococcota</taxon>
        <taxon>Myxococcia</taxon>
        <taxon>Myxococcales</taxon>
        <taxon>Cystobacterineae</taxon>
        <taxon>Myxococcaceae</taxon>
        <taxon>Corallococcus</taxon>
    </lineage>
</organism>
<evidence type="ECO:0000256" key="2">
    <source>
        <dbReference type="SAM" id="Phobius"/>
    </source>
</evidence>
<keyword evidence="2" id="KW-1133">Transmembrane helix</keyword>
<comment type="caution">
    <text evidence="3">The sequence shown here is derived from an EMBL/GenBank/DDBJ whole genome shotgun (WGS) entry which is preliminary data.</text>
</comment>
<feature type="region of interest" description="Disordered" evidence="1">
    <location>
        <begin position="1"/>
        <end position="54"/>
    </location>
</feature>
<gene>
    <name evidence="3" type="ORF">D7V93_02880</name>
</gene>
<accession>A0A3A8QFR7</accession>
<name>A0A3A8QFR7_9BACT</name>
<proteinExistence type="predicted"/>
<feature type="transmembrane region" description="Helical" evidence="2">
    <location>
        <begin position="49"/>
        <end position="69"/>
    </location>
</feature>